<evidence type="ECO:0000313" key="3">
    <source>
        <dbReference type="Proteomes" id="UP000499080"/>
    </source>
</evidence>
<gene>
    <name evidence="2" type="ORF">AVEN_56783_1</name>
</gene>
<dbReference type="EMBL" id="BGPR01001803">
    <property type="protein sequence ID" value="GBM62153.1"/>
    <property type="molecule type" value="Genomic_DNA"/>
</dbReference>
<organism evidence="2 3">
    <name type="scientific">Araneus ventricosus</name>
    <name type="common">Orbweaver spider</name>
    <name type="synonym">Epeira ventricosa</name>
    <dbReference type="NCBI Taxonomy" id="182803"/>
    <lineage>
        <taxon>Eukaryota</taxon>
        <taxon>Metazoa</taxon>
        <taxon>Ecdysozoa</taxon>
        <taxon>Arthropoda</taxon>
        <taxon>Chelicerata</taxon>
        <taxon>Arachnida</taxon>
        <taxon>Araneae</taxon>
        <taxon>Araneomorphae</taxon>
        <taxon>Entelegynae</taxon>
        <taxon>Araneoidea</taxon>
        <taxon>Araneidae</taxon>
        <taxon>Araneus</taxon>
    </lineage>
</organism>
<reference evidence="2 3" key="1">
    <citation type="journal article" date="2019" name="Sci. Rep.">
        <title>Orb-weaving spider Araneus ventricosus genome elucidates the spidroin gene catalogue.</title>
        <authorList>
            <person name="Kono N."/>
            <person name="Nakamura H."/>
            <person name="Ohtoshi R."/>
            <person name="Moran D.A.P."/>
            <person name="Shinohara A."/>
            <person name="Yoshida Y."/>
            <person name="Fujiwara M."/>
            <person name="Mori M."/>
            <person name="Tomita M."/>
            <person name="Arakawa K."/>
        </authorList>
    </citation>
    <scope>NUCLEOTIDE SEQUENCE [LARGE SCALE GENOMIC DNA]</scope>
</reference>
<protein>
    <recommendedName>
        <fullName evidence="4">Saposin B-type domain-containing protein</fullName>
    </recommendedName>
</protein>
<name>A0A4Y2H8X5_ARAVE</name>
<evidence type="ECO:0000256" key="1">
    <source>
        <dbReference type="SAM" id="SignalP"/>
    </source>
</evidence>
<keyword evidence="1" id="KW-0732">Signal</keyword>
<accession>A0A4Y2H8X5</accession>
<feature type="chain" id="PRO_5021247122" description="Saposin B-type domain-containing protein" evidence="1">
    <location>
        <begin position="18"/>
        <end position="121"/>
    </location>
</feature>
<feature type="signal peptide" evidence="1">
    <location>
        <begin position="1"/>
        <end position="17"/>
    </location>
</feature>
<proteinExistence type="predicted"/>
<evidence type="ECO:0000313" key="2">
    <source>
        <dbReference type="EMBL" id="GBM62153.1"/>
    </source>
</evidence>
<evidence type="ECO:0008006" key="4">
    <source>
        <dbReference type="Google" id="ProtNLM"/>
    </source>
</evidence>
<sequence>MNFVLLCAFGLFAIVHSQEPSADDLKKYAPCFKYGLCEDPSTKKQLINCLSPLAPKEFQSLFQNFKNNFYPIVSDGLTGAISEYCGFKDATKKDEADKVIDADFFYQKVSNALQILCFHLN</sequence>
<dbReference type="AlphaFoldDB" id="A0A4Y2H8X5"/>
<dbReference type="Proteomes" id="UP000499080">
    <property type="component" value="Unassembled WGS sequence"/>
</dbReference>
<comment type="caution">
    <text evidence="2">The sequence shown here is derived from an EMBL/GenBank/DDBJ whole genome shotgun (WGS) entry which is preliminary data.</text>
</comment>
<keyword evidence="3" id="KW-1185">Reference proteome</keyword>